<feature type="non-terminal residue" evidence="2">
    <location>
        <position position="1"/>
    </location>
</feature>
<reference evidence="2 3" key="1">
    <citation type="journal article" date="2020" name="IScience">
        <title>Genome Sequencing of the Endangered Kingdonia uniflora (Circaeasteraceae, Ranunculales) Reveals Potential Mechanisms of Evolutionary Specialization.</title>
        <authorList>
            <person name="Sun Y."/>
            <person name="Deng T."/>
            <person name="Zhang A."/>
            <person name="Moore M.J."/>
            <person name="Landis J.B."/>
            <person name="Lin N."/>
            <person name="Zhang H."/>
            <person name="Zhang X."/>
            <person name="Huang J."/>
            <person name="Zhang X."/>
            <person name="Sun H."/>
            <person name="Wang H."/>
        </authorList>
    </citation>
    <scope>NUCLEOTIDE SEQUENCE [LARGE SCALE GENOMIC DNA]</scope>
    <source>
        <strain evidence="2">TB1705</strain>
        <tissue evidence="2">Leaf</tissue>
    </source>
</reference>
<keyword evidence="1" id="KW-0472">Membrane</keyword>
<dbReference type="AlphaFoldDB" id="A0A7J7M7E7"/>
<gene>
    <name evidence="2" type="ORF">GIB67_020882</name>
</gene>
<keyword evidence="3" id="KW-1185">Reference proteome</keyword>
<organism evidence="2 3">
    <name type="scientific">Kingdonia uniflora</name>
    <dbReference type="NCBI Taxonomy" id="39325"/>
    <lineage>
        <taxon>Eukaryota</taxon>
        <taxon>Viridiplantae</taxon>
        <taxon>Streptophyta</taxon>
        <taxon>Embryophyta</taxon>
        <taxon>Tracheophyta</taxon>
        <taxon>Spermatophyta</taxon>
        <taxon>Magnoliopsida</taxon>
        <taxon>Ranunculales</taxon>
        <taxon>Circaeasteraceae</taxon>
        <taxon>Kingdonia</taxon>
    </lineage>
</organism>
<keyword evidence="1" id="KW-0812">Transmembrane</keyword>
<comment type="caution">
    <text evidence="2">The sequence shown here is derived from an EMBL/GenBank/DDBJ whole genome shotgun (WGS) entry which is preliminary data.</text>
</comment>
<evidence type="ECO:0000256" key="1">
    <source>
        <dbReference type="SAM" id="Phobius"/>
    </source>
</evidence>
<dbReference type="Proteomes" id="UP000541444">
    <property type="component" value="Unassembled WGS sequence"/>
</dbReference>
<feature type="transmembrane region" description="Helical" evidence="1">
    <location>
        <begin position="12"/>
        <end position="31"/>
    </location>
</feature>
<evidence type="ECO:0000313" key="3">
    <source>
        <dbReference type="Proteomes" id="UP000541444"/>
    </source>
</evidence>
<protein>
    <submittedName>
        <fullName evidence="2">Uncharacterized protein</fullName>
    </submittedName>
</protein>
<sequence>MYVLEISSFISFIFDITCCGSFVISTFAVFYPKYHCCNCATLGNYIWLNLGYHRLSTFMELIKGGSG</sequence>
<name>A0A7J7M7E7_9MAGN</name>
<keyword evidence="1" id="KW-1133">Transmembrane helix</keyword>
<proteinExistence type="predicted"/>
<evidence type="ECO:0000313" key="2">
    <source>
        <dbReference type="EMBL" id="KAF6150799.1"/>
    </source>
</evidence>
<dbReference type="EMBL" id="JACGCM010001726">
    <property type="protein sequence ID" value="KAF6150799.1"/>
    <property type="molecule type" value="Genomic_DNA"/>
</dbReference>
<accession>A0A7J7M7E7</accession>